<evidence type="ECO:0000256" key="8">
    <source>
        <dbReference type="ARBA" id="ARBA00022741"/>
    </source>
</evidence>
<dbReference type="Pfam" id="PF10585">
    <property type="entry name" value="UBA_E1_SCCH"/>
    <property type="match status" value="1"/>
</dbReference>
<dbReference type="GO" id="GO:0031510">
    <property type="term" value="C:SUMO activating enzyme complex"/>
    <property type="evidence" value="ECO:0007669"/>
    <property type="project" value="TreeGrafter"/>
</dbReference>
<keyword evidence="12" id="KW-0460">Magnesium</keyword>
<dbReference type="GO" id="GO:0016925">
    <property type="term" value="P:protein sumoylation"/>
    <property type="evidence" value="ECO:0007669"/>
    <property type="project" value="TreeGrafter"/>
</dbReference>
<dbReference type="Gene3D" id="1.10.10.2660">
    <property type="entry name" value="Ubiquitin-activating enzyme E1, SCCH domain"/>
    <property type="match status" value="1"/>
</dbReference>
<dbReference type="Gene3D" id="3.50.50.80">
    <property type="entry name" value="Ubiquitin-activating enzyme E1, inactive adenylation domain, subdomain 1"/>
    <property type="match status" value="1"/>
</dbReference>
<dbReference type="InterPro" id="IPR042449">
    <property type="entry name" value="Ub-E1_IAD_1"/>
</dbReference>
<comment type="similarity">
    <text evidence="4 14">Belongs to the ubiquitin-activating E1 family.</text>
</comment>
<keyword evidence="9 14" id="KW-0833">Ubl conjugation pathway</keyword>
<dbReference type="CDD" id="cd01490">
    <property type="entry name" value="Ube1_repeat2"/>
    <property type="match status" value="1"/>
</dbReference>
<evidence type="ECO:0000256" key="15">
    <source>
        <dbReference type="SAM" id="MobiDB-lite"/>
    </source>
</evidence>
<feature type="domain" description="Ubiquitin-activating enzyme E1 C-terminal" evidence="16">
    <location>
        <begin position="1426"/>
        <end position="1555"/>
    </location>
</feature>
<evidence type="ECO:0000256" key="2">
    <source>
        <dbReference type="ARBA" id="ARBA00001946"/>
    </source>
</evidence>
<keyword evidence="6 14" id="KW-0436">Ligase</keyword>
<dbReference type="PROSITE" id="PS00387">
    <property type="entry name" value="PPASE"/>
    <property type="match status" value="1"/>
</dbReference>
<dbReference type="Gene3D" id="3.10.290.60">
    <property type="entry name" value="Ubiquitin-activating enzyme E1, UFD domain"/>
    <property type="match status" value="1"/>
</dbReference>
<dbReference type="NCBIfam" id="TIGR01408">
    <property type="entry name" value="Ube1"/>
    <property type="match status" value="1"/>
</dbReference>
<dbReference type="SMART" id="SM00985">
    <property type="entry name" value="UBA_e1_C"/>
    <property type="match status" value="1"/>
</dbReference>
<dbReference type="InterPro" id="IPR038252">
    <property type="entry name" value="UBA_E1_C_sf"/>
</dbReference>
<evidence type="ECO:0000256" key="14">
    <source>
        <dbReference type="RuleBase" id="RU000519"/>
    </source>
</evidence>
<dbReference type="Proteomes" id="UP000835052">
    <property type="component" value="Unassembled WGS sequence"/>
</dbReference>
<evidence type="ECO:0000256" key="5">
    <source>
        <dbReference type="ARBA" id="ARBA00006220"/>
    </source>
</evidence>
<dbReference type="CDD" id="cd00412">
    <property type="entry name" value="pyrophosphatase"/>
    <property type="match status" value="1"/>
</dbReference>
<keyword evidence="10" id="KW-0378">Hydrolase</keyword>
<dbReference type="Gene3D" id="2.40.30.180">
    <property type="entry name" value="Ubiquitin-activating enzyme E1, FCCH domain"/>
    <property type="match status" value="1"/>
</dbReference>
<dbReference type="InterPro" id="IPR042063">
    <property type="entry name" value="Ubi_acti_E1_SCCH"/>
</dbReference>
<gene>
    <name evidence="17" type="ORF">CAUJ_LOCUS11349</name>
</gene>
<dbReference type="GO" id="GO:0005737">
    <property type="term" value="C:cytoplasm"/>
    <property type="evidence" value="ECO:0007669"/>
    <property type="project" value="InterPro"/>
</dbReference>
<organism evidence="17 18">
    <name type="scientific">Caenorhabditis auriculariae</name>
    <dbReference type="NCBI Taxonomy" id="2777116"/>
    <lineage>
        <taxon>Eukaryota</taxon>
        <taxon>Metazoa</taxon>
        <taxon>Ecdysozoa</taxon>
        <taxon>Nematoda</taxon>
        <taxon>Chromadorea</taxon>
        <taxon>Rhabditida</taxon>
        <taxon>Rhabditina</taxon>
        <taxon>Rhabditomorpha</taxon>
        <taxon>Rhabditoidea</taxon>
        <taxon>Rhabditidae</taxon>
        <taxon>Peloderinae</taxon>
        <taxon>Caenorhabditis</taxon>
    </lineage>
</organism>
<evidence type="ECO:0000256" key="1">
    <source>
        <dbReference type="ARBA" id="ARBA00000488"/>
    </source>
</evidence>
<dbReference type="FunFam" id="3.10.290.60:FF:000001">
    <property type="entry name" value="Ubiquitin-activating enzyme E1 2"/>
    <property type="match status" value="1"/>
</dbReference>
<dbReference type="SUPFAM" id="SSF50324">
    <property type="entry name" value="Inorganic pyrophosphatase"/>
    <property type="match status" value="1"/>
</dbReference>
<evidence type="ECO:0000259" key="16">
    <source>
        <dbReference type="SMART" id="SM00985"/>
    </source>
</evidence>
<dbReference type="Pfam" id="PF00899">
    <property type="entry name" value="ThiF"/>
    <property type="match status" value="2"/>
</dbReference>
<comment type="caution">
    <text evidence="17">The sequence shown here is derived from an EMBL/GenBank/DDBJ whole genome shotgun (WGS) entry which is preliminary data.</text>
</comment>
<dbReference type="GO" id="GO:0005524">
    <property type="term" value="F:ATP binding"/>
    <property type="evidence" value="ECO:0007669"/>
    <property type="project" value="UniProtKB-KW"/>
</dbReference>
<dbReference type="FunFam" id="1.10.10.2660:FF:000001">
    <property type="entry name" value="Ubiquitin-activating enzyme E1 1"/>
    <property type="match status" value="1"/>
</dbReference>
<feature type="region of interest" description="Disordered" evidence="15">
    <location>
        <begin position="513"/>
        <end position="543"/>
    </location>
</feature>
<dbReference type="InterPro" id="IPR042302">
    <property type="entry name" value="E1_FCCH_sf"/>
</dbReference>
<dbReference type="PRINTS" id="PR01849">
    <property type="entry name" value="UBIQUITINACT"/>
</dbReference>
<dbReference type="FunFam" id="3.40.50.720:FF:000015">
    <property type="entry name" value="Ubiquitin-activating enzyme E1 1"/>
    <property type="match status" value="1"/>
</dbReference>
<dbReference type="Pfam" id="PF00719">
    <property type="entry name" value="Pyrophosphatase"/>
    <property type="match status" value="1"/>
</dbReference>
<feature type="region of interest" description="Disordered" evidence="15">
    <location>
        <begin position="126"/>
        <end position="155"/>
    </location>
</feature>
<evidence type="ECO:0000256" key="10">
    <source>
        <dbReference type="ARBA" id="ARBA00022801"/>
    </source>
</evidence>
<evidence type="ECO:0000256" key="3">
    <source>
        <dbReference type="ARBA" id="ARBA00004906"/>
    </source>
</evidence>
<comment type="pathway">
    <text evidence="3">Protein modification; protein ubiquitination.</text>
</comment>
<evidence type="ECO:0000256" key="12">
    <source>
        <dbReference type="ARBA" id="ARBA00022842"/>
    </source>
</evidence>
<feature type="compositionally biased region" description="Polar residues" evidence="15">
    <location>
        <begin position="99"/>
        <end position="113"/>
    </location>
</feature>
<dbReference type="InterPro" id="IPR000011">
    <property type="entry name" value="UBQ/SUMO-activ_enz_E1-like"/>
</dbReference>
<dbReference type="Gene3D" id="3.40.50.720">
    <property type="entry name" value="NAD(P)-binding Rossmann-like Domain"/>
    <property type="match status" value="1"/>
</dbReference>
<dbReference type="InterPro" id="IPR045886">
    <property type="entry name" value="ThiF/MoeB/HesA"/>
</dbReference>
<evidence type="ECO:0000313" key="17">
    <source>
        <dbReference type="EMBL" id="CAD6195430.1"/>
    </source>
</evidence>
<name>A0A8S1HQT1_9PELO</name>
<evidence type="ECO:0000256" key="6">
    <source>
        <dbReference type="ARBA" id="ARBA00022598"/>
    </source>
</evidence>
<dbReference type="GO" id="GO:0004839">
    <property type="term" value="F:ubiquitin activating enzyme activity"/>
    <property type="evidence" value="ECO:0007669"/>
    <property type="project" value="UniProtKB-EC"/>
</dbReference>
<dbReference type="InterPro" id="IPR018965">
    <property type="entry name" value="Ub-activating_enz_E1_C"/>
</dbReference>
<keyword evidence="11 14" id="KW-0067">ATP-binding</keyword>
<keyword evidence="18" id="KW-1185">Reference proteome</keyword>
<dbReference type="InterPro" id="IPR000594">
    <property type="entry name" value="ThiF_NAD_FAD-bd"/>
</dbReference>
<keyword evidence="7" id="KW-0479">Metal-binding</keyword>
<dbReference type="SUPFAM" id="SSF69572">
    <property type="entry name" value="Activating enzymes of the ubiquitin-like proteins"/>
    <property type="match status" value="2"/>
</dbReference>
<dbReference type="FunFam" id="3.50.50.80:FF:000001">
    <property type="entry name" value="ubiquitin-like modifier-activating enzyme 1"/>
    <property type="match status" value="1"/>
</dbReference>
<evidence type="ECO:0000256" key="4">
    <source>
        <dbReference type="ARBA" id="ARBA00005673"/>
    </source>
</evidence>
<dbReference type="PANTHER" id="PTHR10953:SF4">
    <property type="entry name" value="UBIQUITIN-ACTIVATING ENZYME E1 C-TERMINAL DOMAIN-CONTAINING PROTEIN"/>
    <property type="match status" value="1"/>
</dbReference>
<dbReference type="PROSITE" id="PS00865">
    <property type="entry name" value="UBIQUITIN_ACTIVAT_2"/>
    <property type="match status" value="1"/>
</dbReference>
<keyword evidence="8 14" id="KW-0547">Nucleotide-binding</keyword>
<evidence type="ECO:0000256" key="9">
    <source>
        <dbReference type="ARBA" id="ARBA00022786"/>
    </source>
</evidence>
<dbReference type="InterPro" id="IPR018075">
    <property type="entry name" value="UBQ-activ_enz_E1"/>
</dbReference>
<evidence type="ECO:0000313" key="18">
    <source>
        <dbReference type="Proteomes" id="UP000835052"/>
    </source>
</evidence>
<sequence length="1559" mass="172083">MMLGRVPATAIISLIAHNNWRQGKASCVAVLAKSAALSRSANLQARRCCSAFASSSSMGCGGSTVLPATEKEQNVVASPAKQTPVANKALSETGGSVEGPQSISSNSFSQQTTAPVVGSPTLLAKSHDVQQQQLRNKHSRPNTPEEAPIVVSSSAARTMSSTGYPVYEIVERGSLYSLDYRLYFKGPEGIISPWHDIPLFADKENQIFNMIVEIPRWTNAKMEMATKEAFTFPQTWEDPNHIVPDTGAKGDNDPLDVIEIGSKVAKRGAVLQVKVLGTLALIDEGETDWKIVTIDVNDPAAAELSDITDVERVFPGLLAATVEWFRLYKIPAGKPANEFAFNGEFKNREYALKVIDETALFWQKLIKEATPELNTVSRVVEAAHQATDDAANVALASHPEHGAEASLPEDVDKWHFSLRKQKTTTDFTSLEQLSNSLAGFFDSLRLCLTSRGTFPAATLSTCSTAAVDPSSGFFMTSVLENTSSSDSFAPPPTKKVRTEIVEVAGNQQEGVESLNQTTKGDNNNDKAKMAQNNAKNGNSNGTDDAIDKDLYSRQIYALGESAMLNLRHASVLISGLGSVGVEIAKNLILGGVRNVTLHDTRAAEWHDLSAQYYLTKENLGENRAAACRQRLAELNDTVNVGLKTAELTEKDVTETDLIILTDTNRAEQLTLSKWARVHGRKLLVADARGLFSYIFVDLGEKHVIDDRNGEQVREFLIEHVDRDTGDVTTLENLFHGLEDGDFVTFSEVKGMDELNGCQPLKITVKKCDPYIFNIGNAAAGFGEYLEGGRAKQVKLPSTISFKSLEDSIKEPEHAIWDFAKFDYPDKLHALWAALYSFEKKHGRRPAPRSDEDAALLKAELRPGAEVEDKLVQLFSYQASGNLVTVASVVGGIAAQEAMKAVTRHMTPLKQFLYLDHLEALPGDWTAFDNAKLTAADCQPRQSRYDGQAAIFGWPYQEALFKQRWFVVGAGAIGCELLKNMAMMGVACGEGGLIKITDMDQIEISNLNRQFLFRRKDVGQKKSEVAARAVTQFNKDVHIKALAERVGADTENIFNDDFFEELNGVANALDNVDARRYMDRRCVYYRLPLLESGTMGTKGNTQVVYPHLTESYSSSADPPEKEIPVCTLKNFPNEIQHTIQWAREQFESFFNQPADMANKFLVDERGFIEHLEKLAIGQRIMILQQVKDTLIDKRPTSAEDCVRWARDQFQDLYHNAIAQMLHSFPPHQLTDSGAKFWSGAKRCPHVLQFDASKPEHFNFVYAASILRAQLYGIQPILDKAHVASIASSVVPTAFKPLVGVKIATTDAEAKQQDSSALTDGSDDDAVVEALKLKLARLNVKSVAKLEGVDFEKDDDTNHHIEFVAAASNLRAENYDIEAADSMKTKQIAGRIIPALATTTAAVAGLVCIELYKIIDVNGIPKTPLDRFKNGFINLALPFFGFSEPIAAPKKKYGDKSFTLWDRIDITGPITLEKFITELKNSTGLDVSMVSAGACLLYAFFMPEARKKQRLNTDLRGIYEELTKKKIDPTVRYIVLEPMMTDPNIMDDDNDVEIPYIRYSL</sequence>
<dbReference type="GO" id="GO:0006796">
    <property type="term" value="P:phosphate-containing compound metabolic process"/>
    <property type="evidence" value="ECO:0007669"/>
    <property type="project" value="InterPro"/>
</dbReference>
<dbReference type="GO" id="GO:0000287">
    <property type="term" value="F:magnesium ion binding"/>
    <property type="evidence" value="ECO:0007669"/>
    <property type="project" value="InterPro"/>
</dbReference>
<dbReference type="InterPro" id="IPR036649">
    <property type="entry name" value="Pyrophosphatase_sf"/>
</dbReference>
<dbReference type="FunFam" id="3.50.50.80:FF:000002">
    <property type="entry name" value="SUMO-activating enzyme subunit 2"/>
    <property type="match status" value="1"/>
</dbReference>
<dbReference type="Gene3D" id="3.40.50.12550">
    <property type="entry name" value="Ubiquitin-activating enzyme E1, inactive adenylation domain, subdomain 2"/>
    <property type="match status" value="1"/>
</dbReference>
<feature type="region of interest" description="Disordered" evidence="15">
    <location>
        <begin position="76"/>
        <end position="113"/>
    </location>
</feature>
<dbReference type="GO" id="GO:0019948">
    <property type="term" value="F:SUMO activating enzyme activity"/>
    <property type="evidence" value="ECO:0007669"/>
    <property type="project" value="TreeGrafter"/>
</dbReference>
<comment type="similarity">
    <text evidence="5">Belongs to the PPase family.</text>
</comment>
<feature type="compositionally biased region" description="Polar residues" evidence="15">
    <location>
        <begin position="530"/>
        <end position="542"/>
    </location>
</feature>
<dbReference type="Gene3D" id="3.90.80.10">
    <property type="entry name" value="Inorganic pyrophosphatase"/>
    <property type="match status" value="2"/>
</dbReference>
<dbReference type="PANTHER" id="PTHR10953">
    <property type="entry name" value="UBIQUITIN-ACTIVATING ENZYME E1"/>
    <property type="match status" value="1"/>
</dbReference>
<dbReference type="OrthoDB" id="10252231at2759"/>
<reference evidence="17" key="1">
    <citation type="submission" date="2020-10" db="EMBL/GenBank/DDBJ databases">
        <authorList>
            <person name="Kikuchi T."/>
        </authorList>
    </citation>
    <scope>NUCLEOTIDE SEQUENCE</scope>
    <source>
        <strain evidence="17">NKZ352</strain>
    </source>
</reference>
<evidence type="ECO:0000256" key="11">
    <source>
        <dbReference type="ARBA" id="ARBA00022840"/>
    </source>
</evidence>
<evidence type="ECO:0000256" key="13">
    <source>
        <dbReference type="PROSITE-ProRule" id="PRU10132"/>
    </source>
</evidence>
<dbReference type="InterPro" id="IPR035985">
    <property type="entry name" value="Ubiquitin-activating_enz"/>
</dbReference>
<dbReference type="InterPro" id="IPR033127">
    <property type="entry name" value="UBQ-activ_enz_E1_Cys_AS"/>
</dbReference>
<accession>A0A8S1HQT1</accession>
<dbReference type="EMBL" id="CAJGYM010000055">
    <property type="protein sequence ID" value="CAD6195430.1"/>
    <property type="molecule type" value="Genomic_DNA"/>
</dbReference>
<dbReference type="InterPro" id="IPR019572">
    <property type="entry name" value="UBA_E1_SCCH"/>
</dbReference>
<dbReference type="InterPro" id="IPR008162">
    <property type="entry name" value="Pyrophosphatase"/>
</dbReference>
<feature type="active site" description="Glycyl thioester intermediate" evidence="13">
    <location>
        <position position="1125"/>
    </location>
</feature>
<proteinExistence type="inferred from homology"/>
<comment type="catalytic activity">
    <reaction evidence="1">
        <text>ATP + ubiquitin + [E1 ubiquitin-activating enzyme]-L-cysteine = AMP + diphosphate + S-ubiquitinyl-[E1 ubiquitin-activating enzyme]-L-cysteine.</text>
        <dbReference type="EC" id="6.2.1.45"/>
    </reaction>
</comment>
<protein>
    <recommendedName>
        <fullName evidence="16">Ubiquitin-activating enzyme E1 C-terminal domain-containing protein</fullName>
    </recommendedName>
</protein>
<dbReference type="Pfam" id="PF09358">
    <property type="entry name" value="E1_UFD"/>
    <property type="match status" value="1"/>
</dbReference>
<evidence type="ECO:0000256" key="7">
    <source>
        <dbReference type="ARBA" id="ARBA00022723"/>
    </source>
</evidence>
<comment type="cofactor">
    <cofactor evidence="2">
        <name>Mg(2+)</name>
        <dbReference type="ChEBI" id="CHEBI:18420"/>
    </cofactor>
</comment>
<dbReference type="GO" id="GO:0004427">
    <property type="term" value="F:inorganic diphosphate phosphatase activity"/>
    <property type="evidence" value="ECO:0007669"/>
    <property type="project" value="InterPro"/>
</dbReference>